<reference evidence="3" key="1">
    <citation type="submission" date="2015-07" db="EMBL/GenBank/DDBJ databases">
        <authorList>
            <person name="Teixeira M.M."/>
            <person name="Souza R.C."/>
            <person name="Almeida L.G."/>
            <person name="Vicente V.A."/>
            <person name="de Hoog S."/>
            <person name="Bocca A.L."/>
            <person name="de Almeida S.R."/>
            <person name="Vasconcelos A.T."/>
            <person name="Felipe M.S."/>
        </authorList>
    </citation>
    <scope>NUCLEOTIDE SEQUENCE [LARGE SCALE GENOMIC DNA]</scope>
    <source>
        <strain evidence="3">KSF</strain>
    </source>
</reference>
<evidence type="ECO:0000313" key="2">
    <source>
        <dbReference type="EMBL" id="OCT50621.1"/>
    </source>
</evidence>
<feature type="compositionally biased region" description="Low complexity" evidence="1">
    <location>
        <begin position="317"/>
        <end position="334"/>
    </location>
</feature>
<feature type="region of interest" description="Disordered" evidence="1">
    <location>
        <begin position="97"/>
        <end position="392"/>
    </location>
</feature>
<feature type="compositionally biased region" description="Basic residues" evidence="1">
    <location>
        <begin position="186"/>
        <end position="201"/>
    </location>
</feature>
<feature type="compositionally biased region" description="Polar residues" evidence="1">
    <location>
        <begin position="143"/>
        <end position="155"/>
    </location>
</feature>
<keyword evidence="3" id="KW-1185">Reference proteome</keyword>
<feature type="compositionally biased region" description="Polar residues" evidence="1">
    <location>
        <begin position="361"/>
        <end position="370"/>
    </location>
</feature>
<dbReference type="EMBL" id="LGRB01000010">
    <property type="protein sequence ID" value="OCT50621.1"/>
    <property type="molecule type" value="Genomic_DNA"/>
</dbReference>
<evidence type="ECO:0000256" key="1">
    <source>
        <dbReference type="SAM" id="MobiDB-lite"/>
    </source>
</evidence>
<dbReference type="VEuPathDB" id="FungiDB:CLCR_06942"/>
<evidence type="ECO:0000313" key="3">
    <source>
        <dbReference type="Proteomes" id="UP000094526"/>
    </source>
</evidence>
<dbReference type="Proteomes" id="UP000094526">
    <property type="component" value="Unassembled WGS sequence"/>
</dbReference>
<sequence>MDADKAPNDGVRDPSYVVTEPLCTTLDDTSGSPLPGPSLGDVQSIDQASVTPGVSRQERASANLRKRSTKEDVMFVTNKRQKNSSKVREAAIANLRQGCRKSAGGLSADMPDTGSPKEGRYPLRNLTNPGPQEEAGSERVSTDDATTPSAVNQDGFTEVERAMSLGNSATPNPETASKANPVQPISRKHTLAPNTHRRTRSLAKDKQPSRSVVVNQVDEKDDSADPMECEASAHDPAPQAPYLATPYEQRAASEAAGETMRENDANGGGDQASAMRLYDIENTASELPDSEDEFLPEDSPSKEHDEDHVQPRQTTHSRPSNSRRGSRISRSAESTTIAASNMSASDAQSPSTLGTRGRLSPSASPITTPPESRGVSRPRIVSKKTADVQEDDARAIEKLKAMGVMFESDSEDEDEEVECEDDFQPLPPPRVDPLWQRPERSRNLFDIDPSLDVTDPANRLAAAGILPSSTRPSKKKLMGNLLLYQCAERKKRFGNPHQEVRRYPKQALVTTDVQLGIDFEAPGDPQVKTEKATMTFREFLGAPKNPVIEARKDQVVFREKEQMQQVAGRNRRTRRKMESDVFPFVEGGN</sequence>
<feature type="region of interest" description="Disordered" evidence="1">
    <location>
        <begin position="561"/>
        <end position="589"/>
    </location>
</feature>
<feature type="region of interest" description="Disordered" evidence="1">
    <location>
        <begin position="23"/>
        <end position="70"/>
    </location>
</feature>
<accession>A0A1C1CQ80</accession>
<dbReference type="VEuPathDB" id="FungiDB:G647_05393"/>
<organism evidence="2 3">
    <name type="scientific">Cladophialophora carrionii</name>
    <dbReference type="NCBI Taxonomy" id="86049"/>
    <lineage>
        <taxon>Eukaryota</taxon>
        <taxon>Fungi</taxon>
        <taxon>Dikarya</taxon>
        <taxon>Ascomycota</taxon>
        <taxon>Pezizomycotina</taxon>
        <taxon>Eurotiomycetes</taxon>
        <taxon>Chaetothyriomycetidae</taxon>
        <taxon>Chaetothyriales</taxon>
        <taxon>Herpotrichiellaceae</taxon>
        <taxon>Cladophialophora</taxon>
    </lineage>
</organism>
<feature type="compositionally biased region" description="Acidic residues" evidence="1">
    <location>
        <begin position="408"/>
        <end position="423"/>
    </location>
</feature>
<dbReference type="OrthoDB" id="4161771at2759"/>
<feature type="compositionally biased region" description="Polar residues" evidence="1">
    <location>
        <begin position="44"/>
        <end position="54"/>
    </location>
</feature>
<gene>
    <name evidence="2" type="ORF">CLCR_06942</name>
</gene>
<feature type="compositionally biased region" description="Basic and acidic residues" evidence="1">
    <location>
        <begin position="299"/>
        <end position="310"/>
    </location>
</feature>
<comment type="caution">
    <text evidence="2">The sequence shown here is derived from an EMBL/GenBank/DDBJ whole genome shotgun (WGS) entry which is preliminary data.</text>
</comment>
<feature type="compositionally biased region" description="Polar residues" evidence="1">
    <location>
        <begin position="165"/>
        <end position="180"/>
    </location>
</feature>
<feature type="compositionally biased region" description="Polar residues" evidence="1">
    <location>
        <begin position="335"/>
        <end position="354"/>
    </location>
</feature>
<name>A0A1C1CQ80_9EURO</name>
<protein>
    <submittedName>
        <fullName evidence="2">Uncharacterized protein</fullName>
    </submittedName>
</protein>
<dbReference type="AlphaFoldDB" id="A0A1C1CQ80"/>
<dbReference type="STRING" id="86049.A0A1C1CQ80"/>
<feature type="compositionally biased region" description="Acidic residues" evidence="1">
    <location>
        <begin position="219"/>
        <end position="228"/>
    </location>
</feature>
<dbReference type="eggNOG" id="ENOG502T3P2">
    <property type="taxonomic scope" value="Eukaryota"/>
</dbReference>
<feature type="region of interest" description="Disordered" evidence="1">
    <location>
        <begin position="406"/>
        <end position="437"/>
    </location>
</feature>
<proteinExistence type="predicted"/>